<dbReference type="InterPro" id="IPR035897">
    <property type="entry name" value="Toll_tir_struct_dom_sf"/>
</dbReference>
<dbReference type="Proteomes" id="UP000293863">
    <property type="component" value="Unassembled WGS sequence"/>
</dbReference>
<proteinExistence type="predicted"/>
<dbReference type="RefSeq" id="WP_087553158.1">
    <property type="nucleotide sequence ID" value="NZ_CP033133.1"/>
</dbReference>
<dbReference type="InterPro" id="IPR000157">
    <property type="entry name" value="TIR_dom"/>
</dbReference>
<evidence type="ECO:0000259" key="1">
    <source>
        <dbReference type="Pfam" id="PF13676"/>
    </source>
</evidence>
<protein>
    <submittedName>
        <fullName evidence="2">Toll/interleukin-1 receptor domain-containing protein</fullName>
    </submittedName>
</protein>
<accession>A0A3G2T4K8</accession>
<evidence type="ECO:0000313" key="3">
    <source>
        <dbReference type="EMBL" id="RZG47778.1"/>
    </source>
</evidence>
<feature type="domain" description="TIR" evidence="1">
    <location>
        <begin position="43"/>
        <end position="136"/>
    </location>
</feature>
<sequence length="186" mass="21934">MRTYTFNEIKSYAKEGALRHNISMESYFFDSINKQEKQTKFDIFLSHSSKDKQLILGVKQLIEDSGYSVYIDWVDDPELDRTNVNKHTAEKLRTRMKQSNFLVYVDSDNAKSSKWMPWELGYFDGYNSEKLGILVIRDSSNEIYKGQEYLNLYPIIEKGNLNSKLKNATINNQSFYDYFGNEKIMY</sequence>
<evidence type="ECO:0000313" key="5">
    <source>
        <dbReference type="Proteomes" id="UP000293863"/>
    </source>
</evidence>
<dbReference type="GO" id="GO:0007165">
    <property type="term" value="P:signal transduction"/>
    <property type="evidence" value="ECO:0007669"/>
    <property type="project" value="InterPro"/>
</dbReference>
<dbReference type="EMBL" id="CP033133">
    <property type="protein sequence ID" value="AYO55224.1"/>
    <property type="molecule type" value="Genomic_DNA"/>
</dbReference>
<reference evidence="2 4" key="1">
    <citation type="submission" date="2018-10" db="EMBL/GenBank/DDBJ databases">
        <title>The complete genome of Acinetobacter wuhouensis strain WCHAW010062.</title>
        <authorList>
            <person name="Hu Y."/>
            <person name="Long H."/>
            <person name="Feng Y."/>
            <person name="Zong Z."/>
        </authorList>
    </citation>
    <scope>NUCLEOTIDE SEQUENCE [LARGE SCALE GENOMIC DNA]</scope>
    <source>
        <strain evidence="2 4">WCHAW010062</strain>
    </source>
</reference>
<dbReference type="AlphaFoldDB" id="A0A3G2T4K8"/>
<evidence type="ECO:0000313" key="2">
    <source>
        <dbReference type="EMBL" id="AYO55224.1"/>
    </source>
</evidence>
<organism evidence="2 4">
    <name type="scientific">Acinetobacter wuhouensis</name>
    <dbReference type="NCBI Taxonomy" id="1879050"/>
    <lineage>
        <taxon>Bacteria</taxon>
        <taxon>Pseudomonadati</taxon>
        <taxon>Pseudomonadota</taxon>
        <taxon>Gammaproteobacteria</taxon>
        <taxon>Moraxellales</taxon>
        <taxon>Moraxellaceae</taxon>
        <taxon>Acinetobacter</taxon>
    </lineage>
</organism>
<keyword evidence="2" id="KW-0675">Receptor</keyword>
<dbReference type="Pfam" id="PF13676">
    <property type="entry name" value="TIR_2"/>
    <property type="match status" value="1"/>
</dbReference>
<dbReference type="EMBL" id="SGSQ01000006">
    <property type="protein sequence ID" value="RZG47778.1"/>
    <property type="molecule type" value="Genomic_DNA"/>
</dbReference>
<reference evidence="3 5" key="2">
    <citation type="submission" date="2019-02" db="EMBL/GenBank/DDBJ databases">
        <title>The Batch Genome Submission of Acinetobacter spp. strains.</title>
        <authorList>
            <person name="Qin J."/>
            <person name="Hu Y."/>
            <person name="Ye H."/>
            <person name="Wei L."/>
            <person name="Feng Y."/>
            <person name="Zong Z."/>
        </authorList>
    </citation>
    <scope>NUCLEOTIDE SEQUENCE [LARGE SCALE GENOMIC DNA]</scope>
    <source>
        <strain evidence="3 5">WCHAW060049</strain>
    </source>
</reference>
<name>A0A3G2T4K8_9GAMM</name>
<dbReference type="SUPFAM" id="SSF52200">
    <property type="entry name" value="Toll/Interleukin receptor TIR domain"/>
    <property type="match status" value="1"/>
</dbReference>
<gene>
    <name evidence="2" type="ORF">CDG68_16855</name>
    <name evidence="3" type="ORF">EXU28_05465</name>
</gene>
<evidence type="ECO:0000313" key="4">
    <source>
        <dbReference type="Proteomes" id="UP000279962"/>
    </source>
</evidence>
<keyword evidence="5" id="KW-1185">Reference proteome</keyword>
<dbReference type="Proteomes" id="UP000279962">
    <property type="component" value="Chromosome"/>
</dbReference>
<dbReference type="Gene3D" id="3.40.50.10140">
    <property type="entry name" value="Toll/interleukin-1 receptor homology (TIR) domain"/>
    <property type="match status" value="1"/>
</dbReference>